<protein>
    <submittedName>
        <fullName evidence="2">N-carbamoyl-D-amino acid hydrolase, putative</fullName>
        <ecNumber evidence="2">3.5.1.77</ecNumber>
    </submittedName>
</protein>
<name>A0A6J4JG30_9PROT</name>
<dbReference type="AlphaFoldDB" id="A0A6J4JG30"/>
<gene>
    <name evidence="2" type="ORF">AVDCRST_MAG27-3920</name>
</gene>
<feature type="compositionally biased region" description="Basic and acidic residues" evidence="1">
    <location>
        <begin position="226"/>
        <end position="240"/>
    </location>
</feature>
<feature type="compositionally biased region" description="Basic residues" evidence="1">
    <location>
        <begin position="18"/>
        <end position="32"/>
    </location>
</feature>
<evidence type="ECO:0000313" key="2">
    <source>
        <dbReference type="EMBL" id="CAA9279639.1"/>
    </source>
</evidence>
<evidence type="ECO:0000256" key="1">
    <source>
        <dbReference type="SAM" id="MobiDB-lite"/>
    </source>
</evidence>
<feature type="compositionally biased region" description="Basic residues" evidence="1">
    <location>
        <begin position="241"/>
        <end position="255"/>
    </location>
</feature>
<feature type="region of interest" description="Disordered" evidence="1">
    <location>
        <begin position="1"/>
        <end position="52"/>
    </location>
</feature>
<dbReference type="EC" id="3.5.1.77" evidence="2"/>
<dbReference type="GO" id="GO:0047417">
    <property type="term" value="F:N-carbamoyl-D-amino acid hydrolase activity"/>
    <property type="evidence" value="ECO:0007669"/>
    <property type="project" value="UniProtKB-EC"/>
</dbReference>
<feature type="compositionally biased region" description="Basic residues" evidence="1">
    <location>
        <begin position="301"/>
        <end position="313"/>
    </location>
</feature>
<feature type="region of interest" description="Disordered" evidence="1">
    <location>
        <begin position="156"/>
        <end position="313"/>
    </location>
</feature>
<feature type="compositionally biased region" description="Basic and acidic residues" evidence="1">
    <location>
        <begin position="200"/>
        <end position="215"/>
    </location>
</feature>
<feature type="region of interest" description="Disordered" evidence="1">
    <location>
        <begin position="114"/>
        <end position="136"/>
    </location>
</feature>
<sequence length="313" mass="33769">APYPPPRRRADGPQPAGRRPRGHPRPHGRAARGRGAGRGAARRLPGTRPHHLLPALAAGGGGARRLFRARHAEPAGAAALRPGARARHRLLCRLCGADAGRPALQQRHHHRAGWGGARQVPQGAPAGLGGTAGGRPLPATREALFRVWRSRLPRLPRPGRLGRAGDGHARLQRPPLAGGLARLRPAGRGADGDGLQLRGLRPEWRPDRERGDPHLPLHPRRAGQCLHERDLGGLRGEGGRRGRLRPHRRLLHHRPERGAGGAGEDARRRAAGRRLRPRPLPPGEGEDVQLRRPQAAGALPPHRRPGGRRAARL</sequence>
<proteinExistence type="predicted"/>
<organism evidence="2">
    <name type="scientific">uncultured Craurococcus sp</name>
    <dbReference type="NCBI Taxonomy" id="1135998"/>
    <lineage>
        <taxon>Bacteria</taxon>
        <taxon>Pseudomonadati</taxon>
        <taxon>Pseudomonadota</taxon>
        <taxon>Alphaproteobacteria</taxon>
        <taxon>Acetobacterales</taxon>
        <taxon>Acetobacteraceae</taxon>
        <taxon>Craurococcus</taxon>
        <taxon>environmental samples</taxon>
    </lineage>
</organism>
<reference evidence="2" key="1">
    <citation type="submission" date="2020-02" db="EMBL/GenBank/DDBJ databases">
        <authorList>
            <person name="Meier V. D."/>
        </authorList>
    </citation>
    <scope>NUCLEOTIDE SEQUENCE</scope>
    <source>
        <strain evidence="2">AVDCRST_MAG27</strain>
    </source>
</reference>
<feature type="compositionally biased region" description="Low complexity" evidence="1">
    <location>
        <begin position="42"/>
        <end position="52"/>
    </location>
</feature>
<feature type="non-terminal residue" evidence="2">
    <location>
        <position position="1"/>
    </location>
</feature>
<keyword evidence="2" id="KW-0378">Hydrolase</keyword>
<dbReference type="EMBL" id="CADCTD010000165">
    <property type="protein sequence ID" value="CAA9279639.1"/>
    <property type="molecule type" value="Genomic_DNA"/>
</dbReference>
<feature type="compositionally biased region" description="Low complexity" evidence="1">
    <location>
        <begin position="173"/>
        <end position="188"/>
    </location>
</feature>
<accession>A0A6J4JG30</accession>
<feature type="non-terminal residue" evidence="2">
    <location>
        <position position="313"/>
    </location>
</feature>